<dbReference type="EMBL" id="CADEAL010003092">
    <property type="protein sequence ID" value="CAB1443411.1"/>
    <property type="molecule type" value="Genomic_DNA"/>
</dbReference>
<accession>A0A9N7YT26</accession>
<feature type="non-terminal residue" evidence="1">
    <location>
        <position position="144"/>
    </location>
</feature>
<comment type="caution">
    <text evidence="1">The sequence shown here is derived from an EMBL/GenBank/DDBJ whole genome shotgun (WGS) entry which is preliminary data.</text>
</comment>
<gene>
    <name evidence="1" type="ORF">PLEPLA_LOCUS31127</name>
</gene>
<evidence type="ECO:0000313" key="1">
    <source>
        <dbReference type="EMBL" id="CAB1443411.1"/>
    </source>
</evidence>
<dbReference type="AlphaFoldDB" id="A0A9N7YT26"/>
<dbReference type="PANTHER" id="PTHR45913:SF21">
    <property type="entry name" value="DUF4371 DOMAIN-CONTAINING PROTEIN"/>
    <property type="match status" value="1"/>
</dbReference>
<evidence type="ECO:0000313" key="2">
    <source>
        <dbReference type="Proteomes" id="UP001153269"/>
    </source>
</evidence>
<dbReference type="Proteomes" id="UP001153269">
    <property type="component" value="Unassembled WGS sequence"/>
</dbReference>
<sequence length="144" mass="15481">MAQGSLGAARRFSLRCDPHKDQGSSIGGPRAESCPRAALDWSPECARKSSRGEVRRQTQFSAGCLASVLLGLIPMEGHTTGEILFTKIFPFFEVNNLDLAHVNMLVTDGAPLIAGLAARMAAVAPQMILLHCLIHQSLLCAKLR</sequence>
<protein>
    <submittedName>
        <fullName evidence="1">Uncharacterized protein</fullName>
    </submittedName>
</protein>
<name>A0A9N7YT26_PLEPL</name>
<keyword evidence="2" id="KW-1185">Reference proteome</keyword>
<organism evidence="1 2">
    <name type="scientific">Pleuronectes platessa</name>
    <name type="common">European plaice</name>
    <dbReference type="NCBI Taxonomy" id="8262"/>
    <lineage>
        <taxon>Eukaryota</taxon>
        <taxon>Metazoa</taxon>
        <taxon>Chordata</taxon>
        <taxon>Craniata</taxon>
        <taxon>Vertebrata</taxon>
        <taxon>Euteleostomi</taxon>
        <taxon>Actinopterygii</taxon>
        <taxon>Neopterygii</taxon>
        <taxon>Teleostei</taxon>
        <taxon>Neoteleostei</taxon>
        <taxon>Acanthomorphata</taxon>
        <taxon>Carangaria</taxon>
        <taxon>Pleuronectiformes</taxon>
        <taxon>Pleuronectoidei</taxon>
        <taxon>Pleuronectidae</taxon>
        <taxon>Pleuronectes</taxon>
    </lineage>
</organism>
<reference evidence="1" key="1">
    <citation type="submission" date="2020-03" db="EMBL/GenBank/DDBJ databases">
        <authorList>
            <person name="Weist P."/>
        </authorList>
    </citation>
    <scope>NUCLEOTIDE SEQUENCE</scope>
</reference>
<proteinExistence type="predicted"/>
<dbReference type="PANTHER" id="PTHR45913">
    <property type="entry name" value="EPM2A-INTERACTING PROTEIN 1"/>
    <property type="match status" value="1"/>
</dbReference>